<keyword evidence="1" id="KW-1185">Reference proteome</keyword>
<dbReference type="WBParaSite" id="TMUE_2000007722.1">
    <property type="protein sequence ID" value="TMUE_2000007722.1"/>
    <property type="gene ID" value="WBGene00287494"/>
</dbReference>
<evidence type="ECO:0000313" key="2">
    <source>
        <dbReference type="WBParaSite" id="TMUE_2000007722.1"/>
    </source>
</evidence>
<proteinExistence type="predicted"/>
<protein>
    <submittedName>
        <fullName evidence="2">Uncharacterized protein</fullName>
    </submittedName>
</protein>
<reference evidence="2" key="1">
    <citation type="submission" date="2019-12" db="UniProtKB">
        <authorList>
            <consortium name="WormBaseParasite"/>
        </authorList>
    </citation>
    <scope>IDENTIFICATION</scope>
</reference>
<evidence type="ECO:0000313" key="1">
    <source>
        <dbReference type="Proteomes" id="UP000046395"/>
    </source>
</evidence>
<name>A0A5S6QLH7_TRIMR</name>
<organism evidence="1 2">
    <name type="scientific">Trichuris muris</name>
    <name type="common">Mouse whipworm</name>
    <dbReference type="NCBI Taxonomy" id="70415"/>
    <lineage>
        <taxon>Eukaryota</taxon>
        <taxon>Metazoa</taxon>
        <taxon>Ecdysozoa</taxon>
        <taxon>Nematoda</taxon>
        <taxon>Enoplea</taxon>
        <taxon>Dorylaimia</taxon>
        <taxon>Trichinellida</taxon>
        <taxon>Trichuridae</taxon>
        <taxon>Trichuris</taxon>
    </lineage>
</organism>
<dbReference type="AlphaFoldDB" id="A0A5S6QLH7"/>
<accession>A0A5S6QLH7</accession>
<sequence>MKKLGVTVVFSSQGNLRSILRTDIPRRPPEFDPGVIYQVVCGCGARYIGIRCLTNETVINLCGDFKDIKGVEK</sequence>
<dbReference type="Proteomes" id="UP000046395">
    <property type="component" value="Unassembled WGS sequence"/>
</dbReference>